<reference evidence="1" key="1">
    <citation type="submission" date="2013-12" db="EMBL/GenBank/DDBJ databases">
        <title>The Genome Sequence of Aphanomyces invadans NJM9701.</title>
        <authorList>
            <consortium name="The Broad Institute Genomics Platform"/>
            <person name="Russ C."/>
            <person name="Tyler B."/>
            <person name="van West P."/>
            <person name="Dieguez-Uribeondo J."/>
            <person name="Young S.K."/>
            <person name="Zeng Q."/>
            <person name="Gargeya S."/>
            <person name="Fitzgerald M."/>
            <person name="Abouelleil A."/>
            <person name="Alvarado L."/>
            <person name="Chapman S.B."/>
            <person name="Gainer-Dewar J."/>
            <person name="Goldberg J."/>
            <person name="Griggs A."/>
            <person name="Gujja S."/>
            <person name="Hansen M."/>
            <person name="Howarth C."/>
            <person name="Imamovic A."/>
            <person name="Ireland A."/>
            <person name="Larimer J."/>
            <person name="McCowan C."/>
            <person name="Murphy C."/>
            <person name="Pearson M."/>
            <person name="Poon T.W."/>
            <person name="Priest M."/>
            <person name="Roberts A."/>
            <person name="Saif S."/>
            <person name="Shea T."/>
            <person name="Sykes S."/>
            <person name="Wortman J."/>
            <person name="Nusbaum C."/>
            <person name="Birren B."/>
        </authorList>
    </citation>
    <scope>NUCLEOTIDE SEQUENCE [LARGE SCALE GENOMIC DNA]</scope>
    <source>
        <strain evidence="1">NJM9701</strain>
    </source>
</reference>
<protein>
    <submittedName>
        <fullName evidence="1">Uncharacterized protein</fullName>
    </submittedName>
</protein>
<dbReference type="RefSeq" id="XP_008876449.1">
    <property type="nucleotide sequence ID" value="XM_008878227.1"/>
</dbReference>
<accession>A0A024TLF5</accession>
<proteinExistence type="predicted"/>
<gene>
    <name evidence="1" type="ORF">H310_11521</name>
</gene>
<organism evidence="1">
    <name type="scientific">Aphanomyces invadans</name>
    <dbReference type="NCBI Taxonomy" id="157072"/>
    <lineage>
        <taxon>Eukaryota</taxon>
        <taxon>Sar</taxon>
        <taxon>Stramenopiles</taxon>
        <taxon>Oomycota</taxon>
        <taxon>Saprolegniomycetes</taxon>
        <taxon>Saprolegniales</taxon>
        <taxon>Verrucalvaceae</taxon>
        <taxon>Aphanomyces</taxon>
    </lineage>
</organism>
<dbReference type="GeneID" id="20088571"/>
<name>A0A024TLF5_9STRA</name>
<evidence type="ECO:0000313" key="1">
    <source>
        <dbReference type="EMBL" id="ETV94858.1"/>
    </source>
</evidence>
<dbReference type="EMBL" id="KI913983">
    <property type="protein sequence ID" value="ETV94858.1"/>
    <property type="molecule type" value="Genomic_DNA"/>
</dbReference>
<dbReference type="AlphaFoldDB" id="A0A024TLF5"/>
<sequence length="325" mass="36444">MAHSSVVLVQRLDWNSGSARAALGELELSSRSALVSPRRHVAVNPLDYFVVALLNDLKACSKHWIDLNVFRTRGARTRSCFTVKVHRMAFAGPCHRRRQAPDLFHVEPVLLDDFSGAVKAHKIARFLTLIEAFGNVPHRGRRKPHIETVHMRERIERCGVCDVALGEDNRAHLLGHGRRQHAAKIVEAEFPPLVLEFYAVRNGDARRDRRMKVRFAQPTSNIKKHGLVSQLAMLHHVLENLGHGILGDLAINRTPRAIATQGTRLLVNDLVDRGHVMLHKGQVDLLRTFLAQGFGGRRQHVSSFRTLSCRRRPGGVEGALPGANW</sequence>
<dbReference type="VEuPathDB" id="FungiDB:H310_11521"/>